<keyword evidence="3" id="KW-1185">Reference proteome</keyword>
<dbReference type="GeneID" id="75691615"/>
<proteinExistence type="predicted"/>
<dbReference type="EMBL" id="MZ130488">
    <property type="protein sequence ID" value="QWM90347.1"/>
    <property type="molecule type" value="Genomic_DNA"/>
</dbReference>
<evidence type="ECO:0000313" key="3">
    <source>
        <dbReference type="Proteomes" id="UP000827442"/>
    </source>
</evidence>
<gene>
    <name evidence="2" type="primary">gp_25610</name>
</gene>
<name>A0AAE7RWW9_9CAUD</name>
<keyword evidence="1" id="KW-1133">Transmembrane helix</keyword>
<protein>
    <submittedName>
        <fullName evidence="2">Uncharacterized protein</fullName>
    </submittedName>
</protein>
<evidence type="ECO:0000313" key="2">
    <source>
        <dbReference type="EMBL" id="QWM90347.1"/>
    </source>
</evidence>
<dbReference type="RefSeq" id="YP_010359919.1">
    <property type="nucleotide sequence ID" value="NC_062778.1"/>
</dbReference>
<sequence>MIPRLLLSVLKSPVNDIRKYIISSIINIVIKNNNIQDIIKTTQPLIIIRTNLGIQITNLNIVMKVGILNFINAIIVSIVSLIAIINSGAKFIFNSEYGQAIIGAIAAAILTINLSYLGTRLAKIFGKK</sequence>
<dbReference type="Proteomes" id="UP000827442">
    <property type="component" value="Segment"/>
</dbReference>
<evidence type="ECO:0000256" key="1">
    <source>
        <dbReference type="SAM" id="Phobius"/>
    </source>
</evidence>
<feature type="transmembrane region" description="Helical" evidence="1">
    <location>
        <begin position="97"/>
        <end position="118"/>
    </location>
</feature>
<accession>A0AAE7RWW9</accession>
<dbReference type="KEGG" id="vg:75691615"/>
<keyword evidence="1" id="KW-0812">Transmembrane</keyword>
<feature type="transmembrane region" description="Helical" evidence="1">
    <location>
        <begin position="65"/>
        <end position="85"/>
    </location>
</feature>
<reference evidence="2 3" key="1">
    <citation type="submission" date="2021-04" db="EMBL/GenBank/DDBJ databases">
        <authorList>
            <person name="Shkoporov A.N."/>
            <person name="Stockdale S.R."/>
            <person name="Guerin E."/>
            <person name="Ross R.P."/>
            <person name="Hill C."/>
        </authorList>
    </citation>
    <scope>NUCLEOTIDE SEQUENCE [LARGE SCALE GENOMIC DNA]</scope>
    <source>
        <strain evidence="3">cr17_1</strain>
    </source>
</reference>
<keyword evidence="1" id="KW-0472">Membrane</keyword>
<organism evidence="2 3">
    <name type="scientific">uncultured phage cr17_1</name>
    <dbReference type="NCBI Taxonomy" id="2986404"/>
    <lineage>
        <taxon>Viruses</taxon>
        <taxon>Duplodnaviria</taxon>
        <taxon>Heunggongvirae</taxon>
        <taxon>Uroviricota</taxon>
        <taxon>Caudoviricetes</taxon>
        <taxon>Crassvirales</taxon>
        <taxon>Intestiviridae</taxon>
        <taxon>Crudevirinae</taxon>
        <taxon>Endlipuvirus</taxon>
        <taxon>Endlipuvirus intestinihominis</taxon>
    </lineage>
</organism>